<organism evidence="3">
    <name type="scientific">Triticum aestivum</name>
    <name type="common">Wheat</name>
    <dbReference type="NCBI Taxonomy" id="4565"/>
    <lineage>
        <taxon>Eukaryota</taxon>
        <taxon>Viridiplantae</taxon>
        <taxon>Streptophyta</taxon>
        <taxon>Embryophyta</taxon>
        <taxon>Tracheophyta</taxon>
        <taxon>Spermatophyta</taxon>
        <taxon>Magnoliopsida</taxon>
        <taxon>Liliopsida</taxon>
        <taxon>Poales</taxon>
        <taxon>Poaceae</taxon>
        <taxon>BOP clade</taxon>
        <taxon>Pooideae</taxon>
        <taxon>Triticodae</taxon>
        <taxon>Triticeae</taxon>
        <taxon>Triticinae</taxon>
        <taxon>Triticum</taxon>
    </lineage>
</organism>
<dbReference type="EMBL" id="HG670306">
    <property type="protein sequence ID" value="CDM81583.1"/>
    <property type="molecule type" value="Genomic_DNA"/>
</dbReference>
<feature type="region of interest" description="Disordered" evidence="1">
    <location>
        <begin position="403"/>
        <end position="436"/>
    </location>
</feature>
<evidence type="ECO:0000256" key="1">
    <source>
        <dbReference type="SAM" id="MobiDB-lite"/>
    </source>
</evidence>
<evidence type="ECO:0000259" key="2">
    <source>
        <dbReference type="Pfam" id="PF03478"/>
    </source>
</evidence>
<feature type="domain" description="KIB1-4 beta-propeller" evidence="2">
    <location>
        <begin position="37"/>
        <end position="91"/>
    </location>
</feature>
<gene>
    <name evidence="3" type="ORF">TRAES_3BF091200020CFD_c1</name>
</gene>
<feature type="domain" description="KIB1-4 beta-propeller" evidence="2">
    <location>
        <begin position="175"/>
        <end position="514"/>
    </location>
</feature>
<dbReference type="PANTHER" id="PTHR44586:SF17">
    <property type="entry name" value="DUF295 DOMAIN-CONTAINING PROTEIN"/>
    <property type="match status" value="1"/>
</dbReference>
<evidence type="ECO:0000313" key="3">
    <source>
        <dbReference type="EMBL" id="CDM81583.1"/>
    </source>
</evidence>
<accession>A0A077RX31</accession>
<sequence>MIARLCCSLMSPHPNDLCFPVGLATETLLVRSVEGLILVFKADIELGKLVALDNINNYAIFMGHQRCLAVDADKFPGIEANCIYYTEQLGSSAHIFKCNNKDRKVERISEAAEKMVVDLLNDGKSSLVLLSTMNWVQGQNRLRLRAVLEQAPNDYALLPLRRRHLGSPFSGPPHYKRGFTFSCHGGWVFTNDEAGNPYLLNPITGAQAALPPVKTTYQSDAFYDDDGKHVYKPRKKRDVPWISWARHMEYTRVAMSTAADVRACTIVIVHMPMFKASFARPGDKRWTLLPELKNHVYDILDKDGLFYLLYFDGSVCTLDRNGPSPMVTTIMRGVTDRWEVVHNMHLVLMPSGELLQVWRNWEHMDTPLKYHKTYKKIVNHICHDGADLVGEDNNDKLNDELETNHEEDELPQVGADDQDEPTEAENNEDEDLSEANCKDHDIALSQLLREGVDMPHQLVDEVNTNEVLVFKVDIKRQKLLDIGYHALFLGLNAVVCVPTKDFPVFKPNCAYLTNEASLCNPMLQKDLGGTSRRGVCKTLAKPGRICLLGYIYRLQFGSRQDFSYWFSRSRATALGRG</sequence>
<protein>
    <recommendedName>
        <fullName evidence="2">KIB1-4 beta-propeller domain-containing protein</fullName>
    </recommendedName>
</protein>
<dbReference type="PANTHER" id="PTHR44586">
    <property type="entry name" value="F-BOX DOMAIN CONTAINING PROTEIN, EXPRESSED"/>
    <property type="match status" value="1"/>
</dbReference>
<reference evidence="3" key="1">
    <citation type="journal article" date="2014" name="Science">
        <title>Structural and functional partitioning of bread wheat chromosome 3B.</title>
        <authorList>
            <person name="Choulet F."/>
            <person name="Alberti A."/>
            <person name="Theil S."/>
            <person name="Glover N."/>
            <person name="Barbe V."/>
            <person name="Daron J."/>
            <person name="Pingault L."/>
            <person name="Sourdille P."/>
            <person name="Couloux A."/>
            <person name="Paux E."/>
            <person name="Leroy P."/>
            <person name="Mangenot S."/>
            <person name="Guilhot N."/>
            <person name="Le Gouis J."/>
            <person name="Balfourier F."/>
            <person name="Alaux M."/>
            <person name="Jamilloux V."/>
            <person name="Poulain J."/>
            <person name="Durand C."/>
            <person name="Bellec A."/>
            <person name="Gaspin C."/>
            <person name="Safar J."/>
            <person name="Dolezel J."/>
            <person name="Rogers J."/>
            <person name="Vandepoele K."/>
            <person name="Aury J.M."/>
            <person name="Mayer K."/>
            <person name="Berges H."/>
            <person name="Quesneville H."/>
            <person name="Wincker P."/>
            <person name="Feuillet C."/>
        </authorList>
    </citation>
    <scope>NUCLEOTIDE SEQUENCE</scope>
</reference>
<dbReference type="HOGENOM" id="CLU_472843_0_0_1"/>
<dbReference type="Pfam" id="PF03478">
    <property type="entry name" value="Beta-prop_KIB1-4"/>
    <property type="match status" value="2"/>
</dbReference>
<feature type="compositionally biased region" description="Acidic residues" evidence="1">
    <location>
        <begin position="405"/>
        <end position="433"/>
    </location>
</feature>
<name>A0A077RX31_WHEAT</name>
<proteinExistence type="predicted"/>
<dbReference type="InterPro" id="IPR005174">
    <property type="entry name" value="KIB1-4_b-propeller"/>
</dbReference>
<dbReference type="AlphaFoldDB" id="A0A077RX31"/>